<keyword evidence="2" id="KW-1185">Reference proteome</keyword>
<sequence>MLHQALEYLQPDEDEIVADGETAPNSRLTTTTTTPPPPIIMRRAASATVAGWRPARPYVVVTVTAACSGGCALRCTPTGRPVHAPPPQLLVHHLLLLHRRRRSRGVVAVAAAAVVFSLSPRHLAPPVSRHNGDDEIVAVEGDSASTGDVGLGAPRELARGTALRHLHGLIRSGEACKSCTAHDLG</sequence>
<dbReference type="Gramene" id="BGIOSGA016614-TA">
    <property type="protein sequence ID" value="BGIOSGA016614-PA"/>
    <property type="gene ID" value="BGIOSGA016614"/>
</dbReference>
<evidence type="ECO:0000313" key="2">
    <source>
        <dbReference type="Proteomes" id="UP000007015"/>
    </source>
</evidence>
<dbReference type="HOGENOM" id="CLU_1463562_0_0_1"/>
<dbReference type="AlphaFoldDB" id="B8AVH6"/>
<evidence type="ECO:0000313" key="1">
    <source>
        <dbReference type="EMBL" id="EEC77492.1"/>
    </source>
</evidence>
<protein>
    <submittedName>
        <fullName evidence="1">Uncharacterized protein</fullName>
    </submittedName>
</protein>
<reference evidence="1 2" key="1">
    <citation type="journal article" date="2005" name="PLoS Biol.">
        <title>The genomes of Oryza sativa: a history of duplications.</title>
        <authorList>
            <person name="Yu J."/>
            <person name="Wang J."/>
            <person name="Lin W."/>
            <person name="Li S."/>
            <person name="Li H."/>
            <person name="Zhou J."/>
            <person name="Ni P."/>
            <person name="Dong W."/>
            <person name="Hu S."/>
            <person name="Zeng C."/>
            <person name="Zhang J."/>
            <person name="Zhang Y."/>
            <person name="Li R."/>
            <person name="Xu Z."/>
            <person name="Li S."/>
            <person name="Li X."/>
            <person name="Zheng H."/>
            <person name="Cong L."/>
            <person name="Lin L."/>
            <person name="Yin J."/>
            <person name="Geng J."/>
            <person name="Li G."/>
            <person name="Shi J."/>
            <person name="Liu J."/>
            <person name="Lv H."/>
            <person name="Li J."/>
            <person name="Wang J."/>
            <person name="Deng Y."/>
            <person name="Ran L."/>
            <person name="Shi X."/>
            <person name="Wang X."/>
            <person name="Wu Q."/>
            <person name="Li C."/>
            <person name="Ren X."/>
            <person name="Wang J."/>
            <person name="Wang X."/>
            <person name="Li D."/>
            <person name="Liu D."/>
            <person name="Zhang X."/>
            <person name="Ji Z."/>
            <person name="Zhao W."/>
            <person name="Sun Y."/>
            <person name="Zhang Z."/>
            <person name="Bao J."/>
            <person name="Han Y."/>
            <person name="Dong L."/>
            <person name="Ji J."/>
            <person name="Chen P."/>
            <person name="Wu S."/>
            <person name="Liu J."/>
            <person name="Xiao Y."/>
            <person name="Bu D."/>
            <person name="Tan J."/>
            <person name="Yang L."/>
            <person name="Ye C."/>
            <person name="Zhang J."/>
            <person name="Xu J."/>
            <person name="Zhou Y."/>
            <person name="Yu Y."/>
            <person name="Zhang B."/>
            <person name="Zhuang S."/>
            <person name="Wei H."/>
            <person name="Liu B."/>
            <person name="Lei M."/>
            <person name="Yu H."/>
            <person name="Li Y."/>
            <person name="Xu H."/>
            <person name="Wei S."/>
            <person name="He X."/>
            <person name="Fang L."/>
            <person name="Zhang Z."/>
            <person name="Zhang Y."/>
            <person name="Huang X."/>
            <person name="Su Z."/>
            <person name="Tong W."/>
            <person name="Li J."/>
            <person name="Tong Z."/>
            <person name="Li S."/>
            <person name="Ye J."/>
            <person name="Wang L."/>
            <person name="Fang L."/>
            <person name="Lei T."/>
            <person name="Chen C."/>
            <person name="Chen H."/>
            <person name="Xu Z."/>
            <person name="Li H."/>
            <person name="Huang H."/>
            <person name="Zhang F."/>
            <person name="Xu H."/>
            <person name="Li N."/>
            <person name="Zhao C."/>
            <person name="Li S."/>
            <person name="Dong L."/>
            <person name="Huang Y."/>
            <person name="Li L."/>
            <person name="Xi Y."/>
            <person name="Qi Q."/>
            <person name="Li W."/>
            <person name="Zhang B."/>
            <person name="Hu W."/>
            <person name="Zhang Y."/>
            <person name="Tian X."/>
            <person name="Jiao Y."/>
            <person name="Liang X."/>
            <person name="Jin J."/>
            <person name="Gao L."/>
            <person name="Zheng W."/>
            <person name="Hao B."/>
            <person name="Liu S."/>
            <person name="Wang W."/>
            <person name="Yuan L."/>
            <person name="Cao M."/>
            <person name="McDermott J."/>
            <person name="Samudrala R."/>
            <person name="Wang J."/>
            <person name="Wong G.K."/>
            <person name="Yang H."/>
        </authorList>
    </citation>
    <scope>NUCLEOTIDE SEQUENCE [LARGE SCALE GENOMIC DNA]</scope>
    <source>
        <strain evidence="2">cv. 93-11</strain>
    </source>
</reference>
<proteinExistence type="predicted"/>
<dbReference type="Proteomes" id="UP000007015">
    <property type="component" value="Chromosome 4"/>
</dbReference>
<gene>
    <name evidence="1" type="ORF">OsI_16336</name>
</gene>
<dbReference type="EMBL" id="CM000129">
    <property type="protein sequence ID" value="EEC77492.1"/>
    <property type="molecule type" value="Genomic_DNA"/>
</dbReference>
<name>B8AVH6_ORYSI</name>
<accession>B8AVH6</accession>
<organism evidence="1 2">
    <name type="scientific">Oryza sativa subsp. indica</name>
    <name type="common">Rice</name>
    <dbReference type="NCBI Taxonomy" id="39946"/>
    <lineage>
        <taxon>Eukaryota</taxon>
        <taxon>Viridiplantae</taxon>
        <taxon>Streptophyta</taxon>
        <taxon>Embryophyta</taxon>
        <taxon>Tracheophyta</taxon>
        <taxon>Spermatophyta</taxon>
        <taxon>Magnoliopsida</taxon>
        <taxon>Liliopsida</taxon>
        <taxon>Poales</taxon>
        <taxon>Poaceae</taxon>
        <taxon>BOP clade</taxon>
        <taxon>Oryzoideae</taxon>
        <taxon>Oryzeae</taxon>
        <taxon>Oryzinae</taxon>
        <taxon>Oryza</taxon>
        <taxon>Oryza sativa</taxon>
    </lineage>
</organism>